<dbReference type="Proteomes" id="UP000075902">
    <property type="component" value="Unassembled WGS sequence"/>
</dbReference>
<sequence>MSGSTKLSIWSVRDSTRAFTSTAMPAYAARLTVSCTKPTWYSVPMASACSSTEATVPSTDLFVLAGKAITKHYWQCRAERYPSSSSSSSSLPCHLCRPKWYPATLAAVSPIPIDSTPAERVSICSPPELVKSHGAGWSQSGSEHPTSR</sequence>
<keyword evidence="3" id="KW-1185">Reference proteome</keyword>
<evidence type="ECO:0000256" key="1">
    <source>
        <dbReference type="SAM" id="MobiDB-lite"/>
    </source>
</evidence>
<feature type="compositionally biased region" description="Polar residues" evidence="1">
    <location>
        <begin position="137"/>
        <end position="148"/>
    </location>
</feature>
<dbReference type="AlphaFoldDB" id="A0A182UE56"/>
<feature type="region of interest" description="Disordered" evidence="1">
    <location>
        <begin position="128"/>
        <end position="148"/>
    </location>
</feature>
<proteinExistence type="predicted"/>
<dbReference type="VEuPathDB" id="VectorBase:AMEC018773"/>
<accession>A0A182UE56</accession>
<reference evidence="2" key="2">
    <citation type="submission" date="2020-05" db="UniProtKB">
        <authorList>
            <consortium name="EnsemblMetazoa"/>
        </authorList>
    </citation>
    <scope>IDENTIFICATION</scope>
    <source>
        <strain evidence="2">CM1001059</strain>
    </source>
</reference>
<protein>
    <submittedName>
        <fullName evidence="2">Uncharacterized protein</fullName>
    </submittedName>
</protein>
<name>A0A182UE56_9DIPT</name>
<evidence type="ECO:0000313" key="3">
    <source>
        <dbReference type="Proteomes" id="UP000075902"/>
    </source>
</evidence>
<organism evidence="2 3">
    <name type="scientific">Anopheles melas</name>
    <dbReference type="NCBI Taxonomy" id="34690"/>
    <lineage>
        <taxon>Eukaryota</taxon>
        <taxon>Metazoa</taxon>
        <taxon>Ecdysozoa</taxon>
        <taxon>Arthropoda</taxon>
        <taxon>Hexapoda</taxon>
        <taxon>Insecta</taxon>
        <taxon>Pterygota</taxon>
        <taxon>Neoptera</taxon>
        <taxon>Endopterygota</taxon>
        <taxon>Diptera</taxon>
        <taxon>Nematocera</taxon>
        <taxon>Culicoidea</taxon>
        <taxon>Culicidae</taxon>
        <taxon>Anophelinae</taxon>
        <taxon>Anopheles</taxon>
    </lineage>
</organism>
<dbReference type="EnsemblMetazoa" id="AMEC018773-RA">
    <property type="protein sequence ID" value="AMEC018773-PA"/>
    <property type="gene ID" value="AMEC018773"/>
</dbReference>
<reference evidence="3" key="1">
    <citation type="submission" date="2014-01" db="EMBL/GenBank/DDBJ databases">
        <title>The Genome Sequence of Anopheles melas CM1001059_A (V2).</title>
        <authorList>
            <consortium name="The Broad Institute Genomics Platform"/>
            <person name="Neafsey D.E."/>
            <person name="Besansky N."/>
            <person name="Howell P."/>
            <person name="Walton C."/>
            <person name="Young S.K."/>
            <person name="Zeng Q."/>
            <person name="Gargeya S."/>
            <person name="Fitzgerald M."/>
            <person name="Haas B."/>
            <person name="Abouelleil A."/>
            <person name="Allen A.W."/>
            <person name="Alvarado L."/>
            <person name="Arachchi H.M."/>
            <person name="Berlin A.M."/>
            <person name="Chapman S.B."/>
            <person name="Gainer-Dewar J."/>
            <person name="Goldberg J."/>
            <person name="Griggs A."/>
            <person name="Gujja S."/>
            <person name="Hansen M."/>
            <person name="Howarth C."/>
            <person name="Imamovic A."/>
            <person name="Ireland A."/>
            <person name="Larimer J."/>
            <person name="McCowan C."/>
            <person name="Murphy C."/>
            <person name="Pearson M."/>
            <person name="Poon T.W."/>
            <person name="Priest M."/>
            <person name="Roberts A."/>
            <person name="Saif S."/>
            <person name="Shea T."/>
            <person name="Sisk P."/>
            <person name="Sykes S."/>
            <person name="Wortman J."/>
            <person name="Nusbaum C."/>
            <person name="Birren B."/>
        </authorList>
    </citation>
    <scope>NUCLEOTIDE SEQUENCE [LARGE SCALE GENOMIC DNA]</scope>
    <source>
        <strain evidence="3">CM1001059</strain>
    </source>
</reference>
<evidence type="ECO:0000313" key="2">
    <source>
        <dbReference type="EnsemblMetazoa" id="AMEC018773-PA"/>
    </source>
</evidence>